<name>A0AAV8WVL6_9CUCU</name>
<comment type="caution">
    <text evidence="1">The sequence shown here is derived from an EMBL/GenBank/DDBJ whole genome shotgun (WGS) entry which is preliminary data.</text>
</comment>
<gene>
    <name evidence="1" type="ORF">NQ314_016544</name>
</gene>
<evidence type="ECO:0000313" key="2">
    <source>
        <dbReference type="Proteomes" id="UP001162156"/>
    </source>
</evidence>
<evidence type="ECO:0008006" key="3">
    <source>
        <dbReference type="Google" id="ProtNLM"/>
    </source>
</evidence>
<reference evidence="1" key="1">
    <citation type="journal article" date="2023" name="Insect Mol. Biol.">
        <title>Genome sequencing provides insights into the evolution of gene families encoding plant cell wall-degrading enzymes in longhorned beetles.</title>
        <authorList>
            <person name="Shin N.R."/>
            <person name="Okamura Y."/>
            <person name="Kirsch R."/>
            <person name="Pauchet Y."/>
        </authorList>
    </citation>
    <scope>NUCLEOTIDE SEQUENCE</scope>
    <source>
        <strain evidence="1">RBIC_L_NR</strain>
    </source>
</reference>
<keyword evidence="2" id="KW-1185">Reference proteome</keyword>
<sequence>MLKQKFRQLYHVKLRNIRLIVHLIRAACVLHNISLEDDFNVAEEIVANLEALVTAETEENEDDEVENVNASIVRDQIANSLQM</sequence>
<organism evidence="1 2">
    <name type="scientific">Rhamnusium bicolor</name>
    <dbReference type="NCBI Taxonomy" id="1586634"/>
    <lineage>
        <taxon>Eukaryota</taxon>
        <taxon>Metazoa</taxon>
        <taxon>Ecdysozoa</taxon>
        <taxon>Arthropoda</taxon>
        <taxon>Hexapoda</taxon>
        <taxon>Insecta</taxon>
        <taxon>Pterygota</taxon>
        <taxon>Neoptera</taxon>
        <taxon>Endopterygota</taxon>
        <taxon>Coleoptera</taxon>
        <taxon>Polyphaga</taxon>
        <taxon>Cucujiformia</taxon>
        <taxon>Chrysomeloidea</taxon>
        <taxon>Cerambycidae</taxon>
        <taxon>Lepturinae</taxon>
        <taxon>Rhagiini</taxon>
        <taxon>Rhamnusium</taxon>
    </lineage>
</organism>
<protein>
    <recommendedName>
        <fullName evidence="3">DDE Tnp4 domain-containing protein</fullName>
    </recommendedName>
</protein>
<dbReference type="AlphaFoldDB" id="A0AAV8WVL6"/>
<dbReference type="EMBL" id="JANEYF010004595">
    <property type="protein sequence ID" value="KAJ8930629.1"/>
    <property type="molecule type" value="Genomic_DNA"/>
</dbReference>
<proteinExistence type="predicted"/>
<dbReference type="Proteomes" id="UP001162156">
    <property type="component" value="Unassembled WGS sequence"/>
</dbReference>
<evidence type="ECO:0000313" key="1">
    <source>
        <dbReference type="EMBL" id="KAJ8930629.1"/>
    </source>
</evidence>
<accession>A0AAV8WVL6</accession>